<feature type="region of interest" description="Disordered" evidence="6">
    <location>
        <begin position="126"/>
        <end position="150"/>
    </location>
</feature>
<comment type="pathway">
    <text evidence="1">Glycan metabolism; pectin biosynthesis.</text>
</comment>
<dbReference type="Gramene" id="Zm00001eb388730_T001">
    <property type="protein sequence ID" value="Zm00001eb388730_P001"/>
    <property type="gene ID" value="Zm00001eb388730"/>
</dbReference>
<keyword evidence="4" id="KW-0808">Transferase</keyword>
<evidence type="ECO:0000256" key="5">
    <source>
        <dbReference type="RuleBase" id="RU362027"/>
    </source>
</evidence>
<dbReference type="Gene3D" id="3.90.550.10">
    <property type="entry name" value="Spore Coat Polysaccharide Biosynthesis Protein SpsA, Chain A"/>
    <property type="match status" value="1"/>
</dbReference>
<dbReference type="EC" id="2.4.1.-" evidence="5"/>
<reference evidence="8" key="1">
    <citation type="journal article" date="2009" name="Science">
        <title>The B73 maize genome: complexity, diversity, and dynamics.</title>
        <authorList>
            <person name="Schnable P.S."/>
            <person name="Ware D."/>
            <person name="Fulton R.S."/>
            <person name="Stein J.C."/>
            <person name="Wei F."/>
            <person name="Pasternak S."/>
            <person name="Liang C."/>
            <person name="Zhang J."/>
            <person name="Fulton L."/>
            <person name="Graves T.A."/>
            <person name="Minx P."/>
            <person name="Reily A.D."/>
            <person name="Courtney L."/>
            <person name="Kruchowski S.S."/>
            <person name="Tomlinson C."/>
            <person name="Strong C."/>
            <person name="Delehaunty K."/>
            <person name="Fronick C."/>
            <person name="Courtney B."/>
            <person name="Rock S.M."/>
            <person name="Belter E."/>
            <person name="Du F."/>
            <person name="Kim K."/>
            <person name="Abbott R.M."/>
            <person name="Cotton M."/>
            <person name="Levy A."/>
            <person name="Marchetto P."/>
            <person name="Ochoa K."/>
            <person name="Jackson S.M."/>
            <person name="Gillam B."/>
            <person name="Chen W."/>
            <person name="Yan L."/>
            <person name="Higginbotham J."/>
            <person name="Cardenas M."/>
            <person name="Waligorski J."/>
            <person name="Applebaum E."/>
            <person name="Phelps L."/>
            <person name="Falcone J."/>
            <person name="Kanchi K."/>
            <person name="Thane T."/>
            <person name="Scimone A."/>
            <person name="Thane N."/>
            <person name="Henke J."/>
            <person name="Wang T."/>
            <person name="Ruppert J."/>
            <person name="Shah N."/>
            <person name="Rotter K."/>
            <person name="Hodges J."/>
            <person name="Ingenthron E."/>
            <person name="Cordes M."/>
            <person name="Kohlberg S."/>
            <person name="Sgro J."/>
            <person name="Delgado B."/>
            <person name="Mead K."/>
            <person name="Chinwalla A."/>
            <person name="Leonard S."/>
            <person name="Crouse K."/>
            <person name="Collura K."/>
            <person name="Kudrna D."/>
            <person name="Currie J."/>
            <person name="He R."/>
            <person name="Angelova A."/>
            <person name="Rajasekar S."/>
            <person name="Mueller T."/>
            <person name="Lomeli R."/>
            <person name="Scara G."/>
            <person name="Ko A."/>
            <person name="Delaney K."/>
            <person name="Wissotski M."/>
            <person name="Lopez G."/>
            <person name="Campos D."/>
            <person name="Braidotti M."/>
            <person name="Ashley E."/>
            <person name="Golser W."/>
            <person name="Kim H."/>
            <person name="Lee S."/>
            <person name="Lin J."/>
            <person name="Dujmic Z."/>
            <person name="Kim W."/>
            <person name="Talag J."/>
            <person name="Zuccolo A."/>
            <person name="Fan C."/>
            <person name="Sebastian A."/>
            <person name="Kramer M."/>
            <person name="Spiegel L."/>
            <person name="Nascimento L."/>
            <person name="Zutavern T."/>
            <person name="Miller B."/>
            <person name="Ambroise C."/>
            <person name="Muller S."/>
            <person name="Spooner W."/>
            <person name="Narechania A."/>
            <person name="Ren L."/>
            <person name="Wei S."/>
            <person name="Kumari S."/>
            <person name="Faga B."/>
            <person name="Levy M.J."/>
            <person name="McMahan L."/>
            <person name="Van Buren P."/>
            <person name="Vaughn M.W."/>
            <person name="Ying K."/>
            <person name="Yeh C.-T."/>
            <person name="Emrich S.J."/>
            <person name="Jia Y."/>
            <person name="Kalyanaraman A."/>
            <person name="Hsia A.-P."/>
            <person name="Barbazuk W.B."/>
            <person name="Baucom R.S."/>
            <person name="Brutnell T.P."/>
            <person name="Carpita N.C."/>
            <person name="Chaparro C."/>
            <person name="Chia J.-M."/>
            <person name="Deragon J.-M."/>
            <person name="Estill J.C."/>
            <person name="Fu Y."/>
            <person name="Jeddeloh J.A."/>
            <person name="Han Y."/>
            <person name="Lee H."/>
            <person name="Li P."/>
            <person name="Lisch D.R."/>
            <person name="Liu S."/>
            <person name="Liu Z."/>
            <person name="Nagel D.H."/>
            <person name="McCann M.C."/>
            <person name="SanMiguel P."/>
            <person name="Myers A.M."/>
            <person name="Nettleton D."/>
            <person name="Nguyen J."/>
            <person name="Penning B.W."/>
            <person name="Ponnala L."/>
            <person name="Schneider K.L."/>
            <person name="Schwartz D.C."/>
            <person name="Sharma A."/>
            <person name="Soderlund C."/>
            <person name="Springer N.M."/>
            <person name="Sun Q."/>
            <person name="Wang H."/>
            <person name="Waterman M."/>
            <person name="Westerman R."/>
            <person name="Wolfgruber T.K."/>
            <person name="Yang L."/>
            <person name="Yu Y."/>
            <person name="Zhang L."/>
            <person name="Zhou S."/>
            <person name="Zhu Q."/>
            <person name="Bennetzen J.L."/>
            <person name="Dawe R.K."/>
            <person name="Jiang J."/>
            <person name="Jiang N."/>
            <person name="Presting G.G."/>
            <person name="Wessler S.R."/>
            <person name="Aluru S."/>
            <person name="Martienssen R.A."/>
            <person name="Clifton S.W."/>
            <person name="McCombie W.R."/>
            <person name="Wing R.A."/>
            <person name="Wilson R.K."/>
        </authorList>
    </citation>
    <scope>NUCLEOTIDE SEQUENCE [LARGE SCALE GENOMIC DNA]</scope>
    <source>
        <strain evidence="8">cv. B73</strain>
    </source>
</reference>
<evidence type="ECO:0000313" key="8">
    <source>
        <dbReference type="Proteomes" id="UP000007305"/>
    </source>
</evidence>
<organism evidence="7 8">
    <name type="scientific">Zea mays</name>
    <name type="common">Maize</name>
    <dbReference type="NCBI Taxonomy" id="4577"/>
    <lineage>
        <taxon>Eukaryota</taxon>
        <taxon>Viridiplantae</taxon>
        <taxon>Streptophyta</taxon>
        <taxon>Embryophyta</taxon>
        <taxon>Tracheophyta</taxon>
        <taxon>Spermatophyta</taxon>
        <taxon>Magnoliopsida</taxon>
        <taxon>Liliopsida</taxon>
        <taxon>Poales</taxon>
        <taxon>Poaceae</taxon>
        <taxon>PACMAD clade</taxon>
        <taxon>Panicoideae</taxon>
        <taxon>Andropogonodae</taxon>
        <taxon>Andropogoneae</taxon>
        <taxon>Tripsacinae</taxon>
        <taxon>Zea</taxon>
    </lineage>
</organism>
<dbReference type="InterPro" id="IPR050748">
    <property type="entry name" value="Glycosyltrans_8_dom-fam"/>
</dbReference>
<reference evidence="7" key="2">
    <citation type="submission" date="2019-07" db="EMBL/GenBank/DDBJ databases">
        <authorList>
            <person name="Seetharam A."/>
            <person name="Woodhouse M."/>
            <person name="Cannon E."/>
        </authorList>
    </citation>
    <scope>NUCLEOTIDE SEQUENCE [LARGE SCALE GENOMIC DNA]</scope>
    <source>
        <strain evidence="7">cv. B73</strain>
    </source>
</reference>
<dbReference type="AlphaFoldDB" id="A0A804UJR1"/>
<dbReference type="PANTHER" id="PTHR13778">
    <property type="entry name" value="GLYCOSYLTRANSFERASE 8 DOMAIN-CONTAINING PROTEIN"/>
    <property type="match status" value="1"/>
</dbReference>
<evidence type="ECO:0000256" key="3">
    <source>
        <dbReference type="ARBA" id="ARBA00022676"/>
    </source>
</evidence>
<evidence type="ECO:0000256" key="2">
    <source>
        <dbReference type="ARBA" id="ARBA00006351"/>
    </source>
</evidence>
<keyword evidence="3" id="KW-0328">Glycosyltransferase</keyword>
<evidence type="ECO:0000256" key="4">
    <source>
        <dbReference type="ARBA" id="ARBA00022679"/>
    </source>
</evidence>
<accession>A0A804UJR1</accession>
<keyword evidence="8" id="KW-1185">Reference proteome</keyword>
<reference evidence="7" key="3">
    <citation type="submission" date="2021-05" db="UniProtKB">
        <authorList>
            <consortium name="EnsemblPlants"/>
        </authorList>
    </citation>
    <scope>IDENTIFICATION</scope>
    <source>
        <strain evidence="7">cv. B73</strain>
    </source>
</reference>
<sequence length="150" mass="16046">MFVGRRPCYFNTGVMVLDLERWQQAGYTQRIERWMEVQKPLMKGGMRPETGSPCMGGLSPMGAKLPTIYTAGSAVLGSPWSHSRTLATNPSSNASSTTAAARWNRLSCFLPPPPDLRGAAACLGTATTGQRGTTPGGTRAAWSGRRAART</sequence>
<comment type="similarity">
    <text evidence="2 5">Belongs to the glycosyltransferase 8 family.</text>
</comment>
<dbReference type="Pfam" id="PF01501">
    <property type="entry name" value="Glyco_transf_8"/>
    <property type="match status" value="1"/>
</dbReference>
<dbReference type="GO" id="GO:0016757">
    <property type="term" value="F:glycosyltransferase activity"/>
    <property type="evidence" value="ECO:0007669"/>
    <property type="project" value="UniProtKB-KW"/>
</dbReference>
<protein>
    <recommendedName>
        <fullName evidence="5">Hexosyltransferase</fullName>
        <ecNumber evidence="5">2.4.1.-</ecNumber>
    </recommendedName>
</protein>
<evidence type="ECO:0000256" key="1">
    <source>
        <dbReference type="ARBA" id="ARBA00004877"/>
    </source>
</evidence>
<dbReference type="InterPro" id="IPR029044">
    <property type="entry name" value="Nucleotide-diphossugar_trans"/>
</dbReference>
<dbReference type="EnsemblPlants" id="Zm00001eb388730_T001">
    <property type="protein sequence ID" value="Zm00001eb388730_P001"/>
    <property type="gene ID" value="Zm00001eb388730"/>
</dbReference>
<evidence type="ECO:0000313" key="7">
    <source>
        <dbReference type="EnsemblPlants" id="Zm00001eb388730_P001"/>
    </source>
</evidence>
<name>A0A804UJR1_MAIZE</name>
<evidence type="ECO:0000256" key="6">
    <source>
        <dbReference type="SAM" id="MobiDB-lite"/>
    </source>
</evidence>
<dbReference type="InterPro" id="IPR002495">
    <property type="entry name" value="Glyco_trans_8"/>
</dbReference>
<proteinExistence type="inferred from homology"/>
<dbReference type="SUPFAM" id="SSF53448">
    <property type="entry name" value="Nucleotide-diphospho-sugar transferases"/>
    <property type="match status" value="1"/>
</dbReference>
<dbReference type="Proteomes" id="UP000007305">
    <property type="component" value="Chromosome 9"/>
</dbReference>
<dbReference type="InParanoid" id="A0A804UJR1"/>
<dbReference type="PANTHER" id="PTHR13778:SF48">
    <property type="entry name" value="GALACTURONOSYLTRANSFERASE-LIKE 7-RELATED"/>
    <property type="match status" value="1"/>
</dbReference>
<feature type="compositionally biased region" description="Low complexity" evidence="6">
    <location>
        <begin position="126"/>
        <end position="141"/>
    </location>
</feature>